<comment type="function">
    <text evidence="10">DNA-binding protein that plays a critical role in nucleoid compaction, genome replication and DNA replication and transcription. Binds to both ssDNA and dsDNA with a binding site covering about 15 nucleotides. Displays DNA-supercoiling activity only when associated with the viral DNA topoisomerase 2.</text>
</comment>
<evidence type="ECO:0000256" key="4">
    <source>
        <dbReference type="ARBA" id="ARBA00016145"/>
    </source>
</evidence>
<name>I0IE46_PHYMF</name>
<comment type="subcellular location">
    <subcellularLocation>
        <location evidence="1">Virion</location>
    </subcellularLocation>
</comment>
<evidence type="ECO:0000256" key="9">
    <source>
        <dbReference type="ARBA" id="ARBA00033227"/>
    </source>
</evidence>
<dbReference type="InterPro" id="IPR000119">
    <property type="entry name" value="Hist_DNA-bd"/>
</dbReference>
<evidence type="ECO:0000256" key="10">
    <source>
        <dbReference type="ARBA" id="ARBA00046140"/>
    </source>
</evidence>
<organism evidence="13 14">
    <name type="scientific">Phycisphaera mikurensis (strain NBRC 102666 / KCTC 22515 / FYK2301M01)</name>
    <dbReference type="NCBI Taxonomy" id="1142394"/>
    <lineage>
        <taxon>Bacteria</taxon>
        <taxon>Pseudomonadati</taxon>
        <taxon>Planctomycetota</taxon>
        <taxon>Phycisphaerae</taxon>
        <taxon>Phycisphaerales</taxon>
        <taxon>Phycisphaeraceae</taxon>
        <taxon>Phycisphaera</taxon>
    </lineage>
</organism>
<evidence type="ECO:0000256" key="1">
    <source>
        <dbReference type="ARBA" id="ARBA00004328"/>
    </source>
</evidence>
<proteinExistence type="inferred from homology"/>
<accession>I0IE46</accession>
<dbReference type="GO" id="GO:0006260">
    <property type="term" value="P:DNA replication"/>
    <property type="evidence" value="ECO:0007669"/>
    <property type="project" value="UniProtKB-KW"/>
</dbReference>
<dbReference type="OrthoDB" id="331625at2"/>
<evidence type="ECO:0000313" key="13">
    <source>
        <dbReference type="EMBL" id="BAM03534.1"/>
    </source>
</evidence>
<dbReference type="RefSeq" id="WP_014436753.1">
    <property type="nucleotide sequence ID" value="NC_017080.1"/>
</dbReference>
<protein>
    <recommendedName>
        <fullName evidence="4">Viral histone-like protein</fullName>
    </recommendedName>
    <alternativeName>
        <fullName evidence="9">DNA-binding protein pA104R</fullName>
    </alternativeName>
    <alternativeName>
        <fullName evidence="8">pA104R</fullName>
    </alternativeName>
</protein>
<dbReference type="PANTHER" id="PTHR33175:SF13">
    <property type="entry name" value="HISTONE-LIKE PROTEIN"/>
    <property type="match status" value="1"/>
</dbReference>
<dbReference type="eggNOG" id="COG0776">
    <property type="taxonomic scope" value="Bacteria"/>
</dbReference>
<evidence type="ECO:0000256" key="6">
    <source>
        <dbReference type="ARBA" id="ARBA00022921"/>
    </source>
</evidence>
<dbReference type="Pfam" id="PF00216">
    <property type="entry name" value="Bac_DNA_binding"/>
    <property type="match status" value="1"/>
</dbReference>
<keyword evidence="6" id="KW-0426">Late protein</keyword>
<keyword evidence="7 13" id="KW-0238">DNA-binding</keyword>
<dbReference type="CDD" id="cd13834">
    <property type="entry name" value="HU_like"/>
    <property type="match status" value="1"/>
</dbReference>
<dbReference type="SUPFAM" id="SSF47729">
    <property type="entry name" value="IHF-like DNA-binding proteins"/>
    <property type="match status" value="1"/>
</dbReference>
<dbReference type="STRING" id="1142394.PSMK_13750"/>
<dbReference type="AlphaFoldDB" id="I0IE46"/>
<gene>
    <name evidence="13" type="ordered locus">PSMK_13750</name>
</gene>
<dbReference type="SMART" id="SM00411">
    <property type="entry name" value="BHL"/>
    <property type="match status" value="1"/>
</dbReference>
<evidence type="ECO:0000313" key="14">
    <source>
        <dbReference type="Proteomes" id="UP000007881"/>
    </source>
</evidence>
<feature type="compositionally biased region" description="Basic residues" evidence="12">
    <location>
        <begin position="1"/>
        <end position="72"/>
    </location>
</feature>
<evidence type="ECO:0000256" key="11">
    <source>
        <dbReference type="RuleBase" id="RU003939"/>
    </source>
</evidence>
<evidence type="ECO:0000256" key="5">
    <source>
        <dbReference type="ARBA" id="ARBA00022705"/>
    </source>
</evidence>
<comment type="similarity">
    <text evidence="2 11">Belongs to the bacterial histone-like protein family.</text>
</comment>
<evidence type="ECO:0000256" key="7">
    <source>
        <dbReference type="ARBA" id="ARBA00023125"/>
    </source>
</evidence>
<sequence length="189" mass="19833">MAKKTPAKKSPAKKAPAKKSPAKKAPAKKAPAKKAPAKKAAAKKAPAKKSAAKKAPAKKAPAKKSPAKKTAKKAAASKTASSGPRKGSAGTKPPTKAELYRTLADKCDLSRKQVVDVLDQLEAEMAASLKKHGEFNLLSLAKLTVVKKPATKARPGRNPFTGEDIMIKAKPASKAVKVRALKNLKEYVN</sequence>
<dbReference type="EMBL" id="AP012338">
    <property type="protein sequence ID" value="BAM03534.1"/>
    <property type="molecule type" value="Genomic_DNA"/>
</dbReference>
<dbReference type="GO" id="GO:0003677">
    <property type="term" value="F:DNA binding"/>
    <property type="evidence" value="ECO:0007669"/>
    <property type="project" value="UniProtKB-KW"/>
</dbReference>
<dbReference type="GO" id="GO:0005829">
    <property type="term" value="C:cytosol"/>
    <property type="evidence" value="ECO:0007669"/>
    <property type="project" value="TreeGrafter"/>
</dbReference>
<dbReference type="GO" id="GO:0030527">
    <property type="term" value="F:structural constituent of chromatin"/>
    <property type="evidence" value="ECO:0007669"/>
    <property type="project" value="InterPro"/>
</dbReference>
<evidence type="ECO:0000256" key="12">
    <source>
        <dbReference type="SAM" id="MobiDB-lite"/>
    </source>
</evidence>
<dbReference type="InterPro" id="IPR010992">
    <property type="entry name" value="IHF-like_DNA-bd_dom_sf"/>
</dbReference>
<comment type="subunit">
    <text evidence="3">Homodimer.</text>
</comment>
<evidence type="ECO:0000256" key="3">
    <source>
        <dbReference type="ARBA" id="ARBA00011738"/>
    </source>
</evidence>
<dbReference type="Proteomes" id="UP000007881">
    <property type="component" value="Chromosome"/>
</dbReference>
<keyword evidence="14" id="KW-1185">Reference proteome</keyword>
<dbReference type="KEGG" id="phm:PSMK_13750"/>
<feature type="compositionally biased region" description="Low complexity" evidence="12">
    <location>
        <begin position="73"/>
        <end position="82"/>
    </location>
</feature>
<keyword evidence="5" id="KW-0235">DNA replication</keyword>
<dbReference type="PANTHER" id="PTHR33175">
    <property type="entry name" value="DNA-BINDING PROTEIN HU"/>
    <property type="match status" value="1"/>
</dbReference>
<dbReference type="HOGENOM" id="CLU_1433293_0_0_0"/>
<evidence type="ECO:0000256" key="2">
    <source>
        <dbReference type="ARBA" id="ARBA00010529"/>
    </source>
</evidence>
<reference evidence="13 14" key="1">
    <citation type="submission" date="2012-02" db="EMBL/GenBank/DDBJ databases">
        <title>Complete genome sequence of Phycisphaera mikurensis NBRC 102666.</title>
        <authorList>
            <person name="Ankai A."/>
            <person name="Hosoyama A."/>
            <person name="Terui Y."/>
            <person name="Sekine M."/>
            <person name="Fukai R."/>
            <person name="Kato Y."/>
            <person name="Nakamura S."/>
            <person name="Yamada-Narita S."/>
            <person name="Kawakoshi A."/>
            <person name="Fukunaga Y."/>
            <person name="Yamazaki S."/>
            <person name="Fujita N."/>
        </authorList>
    </citation>
    <scope>NUCLEOTIDE SEQUENCE [LARGE SCALE GENOMIC DNA]</scope>
    <source>
        <strain evidence="14">NBRC 102666 / KCTC 22515 / FYK2301M01</strain>
    </source>
</reference>
<feature type="region of interest" description="Disordered" evidence="12">
    <location>
        <begin position="1"/>
        <end position="97"/>
    </location>
</feature>
<dbReference type="Gene3D" id="4.10.520.10">
    <property type="entry name" value="IHF-like DNA-binding proteins"/>
    <property type="match status" value="1"/>
</dbReference>
<evidence type="ECO:0000256" key="8">
    <source>
        <dbReference type="ARBA" id="ARBA00033120"/>
    </source>
</evidence>